<accession>A0A095AEU0</accession>
<dbReference type="AlphaFoldDB" id="A0A095AEU0"/>
<reference evidence="1" key="1">
    <citation type="journal article" date="2012" name="Nat. Genet.">
        <title>Whole-genome sequence of Schistosoma haematobium.</title>
        <authorList>
            <person name="Young N.D."/>
            <person name="Jex A.R."/>
            <person name="Li B."/>
            <person name="Liu S."/>
            <person name="Yang L."/>
            <person name="Xiong Z."/>
            <person name="Li Y."/>
            <person name="Cantacessi C."/>
            <person name="Hall R.S."/>
            <person name="Xu X."/>
            <person name="Chen F."/>
            <person name="Wu X."/>
            <person name="Zerlotini A."/>
            <person name="Oliveira G."/>
            <person name="Hofmann A."/>
            <person name="Zhang G."/>
            <person name="Fang X."/>
            <person name="Kang Y."/>
            <person name="Campbell B.E."/>
            <person name="Loukas A."/>
            <person name="Ranganathan S."/>
            <person name="Rollinson D."/>
            <person name="Rinaldi G."/>
            <person name="Brindley P.J."/>
            <person name="Yang H."/>
            <person name="Wang J."/>
            <person name="Wang J."/>
            <person name="Gasser R.B."/>
        </authorList>
    </citation>
    <scope>NUCLEOTIDE SEQUENCE [LARGE SCALE GENOMIC DNA]</scope>
</reference>
<sequence length="33" mass="3917">MPPVDFTFSQGITLKQWLLLMTSTFICKNHFDR</sequence>
<dbReference type="EMBL" id="KL250500">
    <property type="protein sequence ID" value="KGB32361.1"/>
    <property type="molecule type" value="Genomic_DNA"/>
</dbReference>
<name>A0A095AEU0_SCHHA</name>
<organism evidence="1">
    <name type="scientific">Schistosoma haematobium</name>
    <name type="common">Blood fluke</name>
    <dbReference type="NCBI Taxonomy" id="6185"/>
    <lineage>
        <taxon>Eukaryota</taxon>
        <taxon>Metazoa</taxon>
        <taxon>Spiralia</taxon>
        <taxon>Lophotrochozoa</taxon>
        <taxon>Platyhelminthes</taxon>
        <taxon>Trematoda</taxon>
        <taxon>Digenea</taxon>
        <taxon>Strigeidida</taxon>
        <taxon>Schistosomatoidea</taxon>
        <taxon>Schistosomatidae</taxon>
        <taxon>Schistosoma</taxon>
    </lineage>
</organism>
<evidence type="ECO:0000313" key="1">
    <source>
        <dbReference type="EMBL" id="KGB32361.1"/>
    </source>
</evidence>
<proteinExistence type="predicted"/>
<gene>
    <name evidence="1" type="ORF">MS3_00496</name>
</gene>
<protein>
    <submittedName>
        <fullName evidence="1">Uncharacterized protein</fullName>
    </submittedName>
</protein>